<dbReference type="PROSITE" id="PS01295">
    <property type="entry name" value="ISPD"/>
    <property type="match status" value="1"/>
</dbReference>
<dbReference type="InterPro" id="IPR050088">
    <property type="entry name" value="IspD/TarI_cytidylyltransf_bact"/>
</dbReference>
<dbReference type="AlphaFoldDB" id="A0A426DP74"/>
<keyword evidence="2 4" id="KW-0548">Nucleotidyltransferase</keyword>
<dbReference type="Gene3D" id="3.90.550.10">
    <property type="entry name" value="Spore Coat Polysaccharide Biosynthesis Protein SpsA, Chain A"/>
    <property type="match status" value="1"/>
</dbReference>
<organism evidence="4 5">
    <name type="scientific">Schaedlerella arabinosiphila</name>
    <dbReference type="NCBI Taxonomy" id="2044587"/>
    <lineage>
        <taxon>Bacteria</taxon>
        <taxon>Bacillati</taxon>
        <taxon>Bacillota</taxon>
        <taxon>Clostridia</taxon>
        <taxon>Lachnospirales</taxon>
        <taxon>Lachnospiraceae</taxon>
        <taxon>Schaedlerella</taxon>
    </lineage>
</organism>
<dbReference type="SUPFAM" id="SSF53448">
    <property type="entry name" value="Nucleotide-diphospho-sugar transferases"/>
    <property type="match status" value="1"/>
</dbReference>
<keyword evidence="1 4" id="KW-0808">Transferase</keyword>
<evidence type="ECO:0000313" key="4">
    <source>
        <dbReference type="EMBL" id="RRK34542.1"/>
    </source>
</evidence>
<dbReference type="RefSeq" id="WP_125129652.1">
    <property type="nucleotide sequence ID" value="NZ_RHJS01000002.1"/>
</dbReference>
<evidence type="ECO:0000256" key="3">
    <source>
        <dbReference type="ARBA" id="ARBA00023229"/>
    </source>
</evidence>
<dbReference type="PANTHER" id="PTHR32125:SF4">
    <property type="entry name" value="2-C-METHYL-D-ERYTHRITOL 4-PHOSPHATE CYTIDYLYLTRANSFERASE, CHLOROPLASTIC"/>
    <property type="match status" value="1"/>
</dbReference>
<dbReference type="EMBL" id="RHJS01000002">
    <property type="protein sequence ID" value="RRK34542.1"/>
    <property type="molecule type" value="Genomic_DNA"/>
</dbReference>
<proteinExistence type="predicted"/>
<dbReference type="Pfam" id="PF01128">
    <property type="entry name" value="IspD"/>
    <property type="match status" value="1"/>
</dbReference>
<dbReference type="Proteomes" id="UP000274920">
    <property type="component" value="Unassembled WGS sequence"/>
</dbReference>
<evidence type="ECO:0000313" key="5">
    <source>
        <dbReference type="Proteomes" id="UP000274920"/>
    </source>
</evidence>
<comment type="caution">
    <text evidence="4">The sequence shown here is derived from an EMBL/GenBank/DDBJ whole genome shotgun (WGS) entry which is preliminary data.</text>
</comment>
<dbReference type="InterPro" id="IPR034683">
    <property type="entry name" value="IspD/TarI"/>
</dbReference>
<sequence>MNAALLLSGGTGSRIASEVSKQYIRAGNRMLITYALEPLLKSTYIDLVEIVADPGWQEAILKDAEQAGMDVDKIAAFAHPGECRQESIWNGLEDIVCQRGGMWNWNVSTEGRLADTILIHDAARPFLKEELIERCFQALPGHEGVMPVLPMKDTVYSSESGTRVDSLLDRNQIYAGQAPELFILDKYYLANQVLLPEEFMKISGSAVPAVMAGMDIAMIPGDEENFKVTTDSDLRRFWKYVEKQI</sequence>
<reference evidence="4" key="1">
    <citation type="submission" date="2018-10" db="EMBL/GenBank/DDBJ databases">
        <title>Schaedlerella arabinophila gen. nov. sp. nov., isolated from the mouse intestinal tract and comparative analysis with the genome of the closely related altered Schaedler flora strain ASF502.</title>
        <authorList>
            <person name="Miyake S."/>
            <person name="Soh M."/>
            <person name="Seedorf H."/>
        </authorList>
    </citation>
    <scope>NUCLEOTIDE SEQUENCE [LARGE SCALE GENOMIC DNA]</scope>
    <source>
        <strain evidence="4">DSM 106076</strain>
    </source>
</reference>
<protein>
    <submittedName>
        <fullName evidence="4">2-C-methyl-D-erythritol 4-phosphate cytidylyltransferase</fullName>
    </submittedName>
</protein>
<dbReference type="InterPro" id="IPR029044">
    <property type="entry name" value="Nucleotide-diphossugar_trans"/>
</dbReference>
<keyword evidence="5" id="KW-1185">Reference proteome</keyword>
<dbReference type="CDD" id="cd02516">
    <property type="entry name" value="CDP-ME_synthetase"/>
    <property type="match status" value="1"/>
</dbReference>
<dbReference type="GO" id="GO:0008299">
    <property type="term" value="P:isoprenoid biosynthetic process"/>
    <property type="evidence" value="ECO:0007669"/>
    <property type="project" value="UniProtKB-KW"/>
</dbReference>
<evidence type="ECO:0000256" key="2">
    <source>
        <dbReference type="ARBA" id="ARBA00022695"/>
    </source>
</evidence>
<dbReference type="GO" id="GO:0050518">
    <property type="term" value="F:2-C-methyl-D-erythritol 4-phosphate cytidylyltransferase activity"/>
    <property type="evidence" value="ECO:0007669"/>
    <property type="project" value="TreeGrafter"/>
</dbReference>
<dbReference type="PANTHER" id="PTHR32125">
    <property type="entry name" value="2-C-METHYL-D-ERYTHRITOL 4-PHOSPHATE CYTIDYLYLTRANSFERASE, CHLOROPLASTIC"/>
    <property type="match status" value="1"/>
</dbReference>
<name>A0A426DP74_9FIRM</name>
<accession>A0A426DP74</accession>
<keyword evidence="3" id="KW-0414">Isoprene biosynthesis</keyword>
<dbReference type="InterPro" id="IPR018294">
    <property type="entry name" value="ISPD_synthase_CS"/>
</dbReference>
<gene>
    <name evidence="4" type="ORF">EBB54_26780</name>
</gene>
<evidence type="ECO:0000256" key="1">
    <source>
        <dbReference type="ARBA" id="ARBA00022679"/>
    </source>
</evidence>